<dbReference type="OrthoDB" id="9804442at2"/>
<dbReference type="InterPro" id="IPR000086">
    <property type="entry name" value="NUDIX_hydrolase_dom"/>
</dbReference>
<dbReference type="Gene3D" id="6.10.250.1120">
    <property type="match status" value="1"/>
</dbReference>
<feature type="region of interest" description="Disordered" evidence="3">
    <location>
        <begin position="1"/>
        <end position="23"/>
    </location>
</feature>
<name>R1F971_9GAMM</name>
<evidence type="ECO:0000259" key="4">
    <source>
        <dbReference type="PROSITE" id="PS51462"/>
    </source>
</evidence>
<dbReference type="Proteomes" id="UP000013526">
    <property type="component" value="Unassembled WGS sequence"/>
</dbReference>
<proteinExistence type="predicted"/>
<keyword evidence="2" id="KW-0378">Hydrolase</keyword>
<dbReference type="EMBL" id="AQGQ01000016">
    <property type="protein sequence ID" value="EOD56267.1"/>
    <property type="molecule type" value="Genomic_DNA"/>
</dbReference>
<gene>
    <name evidence="5" type="ORF">G113_04658</name>
</gene>
<dbReference type="Pfam" id="PF12535">
    <property type="entry name" value="Nudix_N"/>
    <property type="match status" value="1"/>
</dbReference>
<feature type="domain" description="Nudix hydrolase" evidence="4">
    <location>
        <begin position="89"/>
        <end position="217"/>
    </location>
</feature>
<dbReference type="CDD" id="cd04672">
    <property type="entry name" value="NUDIX_CDP-Chase_like"/>
    <property type="match status" value="1"/>
</dbReference>
<dbReference type="AlphaFoldDB" id="R1F971"/>
<evidence type="ECO:0000256" key="3">
    <source>
        <dbReference type="SAM" id="MobiDB-lite"/>
    </source>
</evidence>
<dbReference type="PANTHER" id="PTHR43046">
    <property type="entry name" value="GDP-MANNOSE MANNOSYL HYDROLASE"/>
    <property type="match status" value="1"/>
</dbReference>
<evidence type="ECO:0000256" key="1">
    <source>
        <dbReference type="ARBA" id="ARBA00001946"/>
    </source>
</evidence>
<accession>R1F971</accession>
<dbReference type="PANTHER" id="PTHR43046:SF16">
    <property type="entry name" value="ADP-RIBOSE PYROPHOSPHATASE YJHB-RELATED"/>
    <property type="match status" value="1"/>
</dbReference>
<evidence type="ECO:0000256" key="2">
    <source>
        <dbReference type="ARBA" id="ARBA00022801"/>
    </source>
</evidence>
<dbReference type="SUPFAM" id="SSF55811">
    <property type="entry name" value="Nudix"/>
    <property type="match status" value="1"/>
</dbReference>
<reference evidence="5 6" key="1">
    <citation type="journal article" date="2013" name="Genome Announc.">
        <title>Draft Genome Sequence of Aeromonas molluscorum Strain 848TT, Isolated from Bivalve Molluscs.</title>
        <authorList>
            <person name="Spataro N."/>
            <person name="Farfan M."/>
            <person name="Albarral V."/>
            <person name="Sanglas A."/>
            <person name="Loren J.G."/>
            <person name="Fuste M.C."/>
            <person name="Bosch E."/>
        </authorList>
    </citation>
    <scope>NUCLEOTIDE SEQUENCE [LARGE SCALE GENOMIC DNA]</scope>
    <source>
        <strain evidence="5 6">848</strain>
    </source>
</reference>
<evidence type="ECO:0000313" key="6">
    <source>
        <dbReference type="Proteomes" id="UP000013526"/>
    </source>
</evidence>
<evidence type="ECO:0000313" key="5">
    <source>
        <dbReference type="EMBL" id="EOD56267.1"/>
    </source>
</evidence>
<comment type="cofactor">
    <cofactor evidence="1">
        <name>Mg(2+)</name>
        <dbReference type="ChEBI" id="CHEBI:18420"/>
    </cofactor>
</comment>
<organism evidence="5 6">
    <name type="scientific">Aeromonas molluscorum 848</name>
    <dbReference type="NCBI Taxonomy" id="1268236"/>
    <lineage>
        <taxon>Bacteria</taxon>
        <taxon>Pseudomonadati</taxon>
        <taxon>Pseudomonadota</taxon>
        <taxon>Gammaproteobacteria</taxon>
        <taxon>Aeromonadales</taxon>
        <taxon>Aeromonadaceae</taxon>
        <taxon>Aeromonas</taxon>
    </lineage>
</organism>
<sequence>MAAGISPELNPQEAVAPDSRPGPDQHRLAAFLEQVLATAQAGLTYSKDPFDIGRFHALRDATAALIAEQSTLDPVRIADWIALDSGYPTPKLDVRALILNEQGQLLLVRERSDGCWTLPGGWCDIGDSPAGAVEREVVEETGLICRAVQLLALFDKLRHPHPPQLPHAHKAFFLCEVTGGQLLTETDETQDAAYFPLEALPELSRHRVVASQLRTLHTHVQQGRPDTLFD</sequence>
<comment type="caution">
    <text evidence="5">The sequence shown here is derived from an EMBL/GenBank/DDBJ whole genome shotgun (WGS) entry which is preliminary data.</text>
</comment>
<dbReference type="Pfam" id="PF00293">
    <property type="entry name" value="NUDIX"/>
    <property type="match status" value="1"/>
</dbReference>
<keyword evidence="6" id="KW-1185">Reference proteome</keyword>
<dbReference type="PROSITE" id="PS51462">
    <property type="entry name" value="NUDIX"/>
    <property type="match status" value="1"/>
</dbReference>
<dbReference type="InterPro" id="IPR015797">
    <property type="entry name" value="NUDIX_hydrolase-like_dom_sf"/>
</dbReference>
<dbReference type="Gene3D" id="3.90.79.10">
    <property type="entry name" value="Nucleoside Triphosphate Pyrophosphohydrolase"/>
    <property type="match status" value="1"/>
</dbReference>
<dbReference type="GO" id="GO:0016787">
    <property type="term" value="F:hydrolase activity"/>
    <property type="evidence" value="ECO:0007669"/>
    <property type="project" value="UniProtKB-KW"/>
</dbReference>
<protein>
    <submittedName>
        <fullName evidence="5">Mutator MutT protein</fullName>
    </submittedName>
</protein>
<dbReference type="InterPro" id="IPR059176">
    <property type="entry name" value="UDP-X_N"/>
</dbReference>
<dbReference type="PATRIC" id="fig|1268236.3.peg.929"/>